<comment type="caution">
    <text evidence="3">The sequence shown here is derived from an EMBL/GenBank/DDBJ whole genome shotgun (WGS) entry which is preliminary data.</text>
</comment>
<comment type="function">
    <text evidence="1">PPIases accelerate the folding of proteins. It catalyzes the cis-trans isomerization of proline imidic peptide bonds in oligopeptides.</text>
</comment>
<accession>A0ABQ8HXT6</accession>
<dbReference type="Pfam" id="PF00160">
    <property type="entry name" value="Pro_isomerase"/>
    <property type="match status" value="1"/>
</dbReference>
<dbReference type="InterPro" id="IPR044178">
    <property type="entry name" value="CYP28-like"/>
</dbReference>
<dbReference type="InterPro" id="IPR002130">
    <property type="entry name" value="Cyclophilin-type_PPIase_dom"/>
</dbReference>
<gene>
    <name evidence="3" type="ORF">JRO89_XS06G0111600</name>
</gene>
<proteinExistence type="inferred from homology"/>
<name>A0ABQ8HXT6_9ROSI</name>
<keyword evidence="1" id="KW-0697">Rotamase</keyword>
<protein>
    <recommendedName>
        <fullName evidence="1">Peptidyl-prolyl cis-trans isomerase</fullName>
        <shortName evidence="1">PPIase</shortName>
        <ecNumber evidence="1">5.2.1.8</ecNumber>
    </recommendedName>
</protein>
<evidence type="ECO:0000256" key="1">
    <source>
        <dbReference type="RuleBase" id="RU363019"/>
    </source>
</evidence>
<dbReference type="InterPro" id="IPR029000">
    <property type="entry name" value="Cyclophilin-like_dom_sf"/>
</dbReference>
<dbReference type="PROSITE" id="PS50072">
    <property type="entry name" value="CSA_PPIASE_2"/>
    <property type="match status" value="1"/>
</dbReference>
<comment type="similarity">
    <text evidence="1">Belongs to the cyclophilin-type PPIase family.</text>
</comment>
<dbReference type="PANTHER" id="PTHR47875:SF1">
    <property type="entry name" value="PEPTIDYL-PROLYL CIS-TRANS ISOMERASE CYP28, CHLOROPLASTIC"/>
    <property type="match status" value="1"/>
</dbReference>
<evidence type="ECO:0000313" key="3">
    <source>
        <dbReference type="EMBL" id="KAH7569131.1"/>
    </source>
</evidence>
<keyword evidence="4" id="KW-1185">Reference proteome</keyword>
<feature type="domain" description="PPIase cyclophilin-type" evidence="2">
    <location>
        <begin position="23"/>
        <end position="216"/>
    </location>
</feature>
<evidence type="ECO:0000259" key="2">
    <source>
        <dbReference type="PROSITE" id="PS50072"/>
    </source>
</evidence>
<reference evidence="3 4" key="1">
    <citation type="submission" date="2021-02" db="EMBL/GenBank/DDBJ databases">
        <title>Plant Genome Project.</title>
        <authorList>
            <person name="Zhang R.-G."/>
        </authorList>
    </citation>
    <scope>NUCLEOTIDE SEQUENCE [LARGE SCALE GENOMIC DNA]</scope>
    <source>
        <tissue evidence="3">Leaves</tissue>
    </source>
</reference>
<dbReference type="PANTHER" id="PTHR47875">
    <property type="entry name" value="PEPTIDYL-PROLYL CIS-TRANS ISOMERASE CYP28, CHLOROPLASTIC"/>
    <property type="match status" value="1"/>
</dbReference>
<dbReference type="Proteomes" id="UP000827721">
    <property type="component" value="Unassembled WGS sequence"/>
</dbReference>
<dbReference type="EMBL" id="JAFEMO010000006">
    <property type="protein sequence ID" value="KAH7569131.1"/>
    <property type="molecule type" value="Genomic_DNA"/>
</dbReference>
<dbReference type="EC" id="5.2.1.8" evidence="1"/>
<dbReference type="SUPFAM" id="SSF50891">
    <property type="entry name" value="Cyclophilin-like"/>
    <property type="match status" value="1"/>
</dbReference>
<comment type="catalytic activity">
    <reaction evidence="1">
        <text>[protein]-peptidylproline (omega=180) = [protein]-peptidylproline (omega=0)</text>
        <dbReference type="Rhea" id="RHEA:16237"/>
        <dbReference type="Rhea" id="RHEA-COMP:10747"/>
        <dbReference type="Rhea" id="RHEA-COMP:10748"/>
        <dbReference type="ChEBI" id="CHEBI:83833"/>
        <dbReference type="ChEBI" id="CHEBI:83834"/>
        <dbReference type="EC" id="5.2.1.8"/>
    </reaction>
</comment>
<sequence length="229" mass="25372">MDFSLCPSSFRPERDSICPTTTTPLGRLVIGLYGHLVPTTVSIFKSLCTSSSTTYKNTRVHKIFPGQFILAGRQSPRGIKGKIHPPMDFLPRNNDIVDSRAFMLTHSRGGVVSLCLSENDDDDETKLDPDYRNVEFLITTGPGPCPQLDSKNIVFGTVLQGMDVVTAIAAMRTYKPWEQIQILNYLAGFLGDERAEHARAIWNMPIKTVYISDCGELKVTKPSLPPSLP</sequence>
<dbReference type="Gene3D" id="2.40.100.10">
    <property type="entry name" value="Cyclophilin-like"/>
    <property type="match status" value="1"/>
</dbReference>
<keyword evidence="1" id="KW-0413">Isomerase</keyword>
<evidence type="ECO:0000313" key="4">
    <source>
        <dbReference type="Proteomes" id="UP000827721"/>
    </source>
</evidence>
<dbReference type="PRINTS" id="PR00153">
    <property type="entry name" value="CSAPPISMRASE"/>
</dbReference>
<organism evidence="3 4">
    <name type="scientific">Xanthoceras sorbifolium</name>
    <dbReference type="NCBI Taxonomy" id="99658"/>
    <lineage>
        <taxon>Eukaryota</taxon>
        <taxon>Viridiplantae</taxon>
        <taxon>Streptophyta</taxon>
        <taxon>Embryophyta</taxon>
        <taxon>Tracheophyta</taxon>
        <taxon>Spermatophyta</taxon>
        <taxon>Magnoliopsida</taxon>
        <taxon>eudicotyledons</taxon>
        <taxon>Gunneridae</taxon>
        <taxon>Pentapetalae</taxon>
        <taxon>rosids</taxon>
        <taxon>malvids</taxon>
        <taxon>Sapindales</taxon>
        <taxon>Sapindaceae</taxon>
        <taxon>Xanthoceroideae</taxon>
        <taxon>Xanthoceras</taxon>
    </lineage>
</organism>